<dbReference type="HOGENOM" id="CLU_008263_0_0_1"/>
<dbReference type="InterPro" id="IPR016024">
    <property type="entry name" value="ARM-type_fold"/>
</dbReference>
<feature type="domain" description="SCD" evidence="2">
    <location>
        <begin position="378"/>
        <end position="465"/>
    </location>
</feature>
<dbReference type="AlphaFoldDB" id="A5E1Z1"/>
<dbReference type="STRING" id="379508.A5E1Z1"/>
<evidence type="ECO:0000313" key="4">
    <source>
        <dbReference type="Proteomes" id="UP000001996"/>
    </source>
</evidence>
<feature type="region of interest" description="Disordered" evidence="1">
    <location>
        <begin position="796"/>
        <end position="818"/>
    </location>
</feature>
<gene>
    <name evidence="3" type="ORF">LELG_03628</name>
</gene>
<accession>A5E1Z1</accession>
<feature type="compositionally biased region" description="Basic and acidic residues" evidence="1">
    <location>
        <begin position="798"/>
        <end position="813"/>
    </location>
</feature>
<reference evidence="3 4" key="1">
    <citation type="journal article" date="2009" name="Nature">
        <title>Evolution of pathogenicity and sexual reproduction in eight Candida genomes.</title>
        <authorList>
            <person name="Butler G."/>
            <person name="Rasmussen M.D."/>
            <person name="Lin M.F."/>
            <person name="Santos M.A."/>
            <person name="Sakthikumar S."/>
            <person name="Munro C.A."/>
            <person name="Rheinbay E."/>
            <person name="Grabherr M."/>
            <person name="Forche A."/>
            <person name="Reedy J.L."/>
            <person name="Agrafioti I."/>
            <person name="Arnaud M.B."/>
            <person name="Bates S."/>
            <person name="Brown A.J."/>
            <person name="Brunke S."/>
            <person name="Costanzo M.C."/>
            <person name="Fitzpatrick D.A."/>
            <person name="de Groot P.W."/>
            <person name="Harris D."/>
            <person name="Hoyer L.L."/>
            <person name="Hube B."/>
            <person name="Klis F.M."/>
            <person name="Kodira C."/>
            <person name="Lennard N."/>
            <person name="Logue M.E."/>
            <person name="Martin R."/>
            <person name="Neiman A.M."/>
            <person name="Nikolaou E."/>
            <person name="Quail M.A."/>
            <person name="Quinn J."/>
            <person name="Santos M.C."/>
            <person name="Schmitzberger F.F."/>
            <person name="Sherlock G."/>
            <person name="Shah P."/>
            <person name="Silverstein K.A."/>
            <person name="Skrzypek M.S."/>
            <person name="Soll D."/>
            <person name="Staggs R."/>
            <person name="Stansfield I."/>
            <person name="Stumpf M.P."/>
            <person name="Sudbery P.E."/>
            <person name="Srikantha T."/>
            <person name="Zeng Q."/>
            <person name="Berman J."/>
            <person name="Berriman M."/>
            <person name="Heitman J."/>
            <person name="Gow N.A."/>
            <person name="Lorenz M.C."/>
            <person name="Birren B.W."/>
            <person name="Kellis M."/>
            <person name="Cuomo C.A."/>
        </authorList>
    </citation>
    <scope>NUCLEOTIDE SEQUENCE [LARGE SCALE GENOMIC DNA]</scope>
    <source>
        <strain evidence="4">ATCC 11503 / BCRC 21390 / CBS 2605 / JCM 1781 / NBRC 1676 / NRRL YB-4239</strain>
    </source>
</reference>
<feature type="compositionally biased region" description="Basic and acidic residues" evidence="1">
    <location>
        <begin position="31"/>
        <end position="53"/>
    </location>
</feature>
<feature type="compositionally biased region" description="Polar residues" evidence="1">
    <location>
        <begin position="1218"/>
        <end position="1231"/>
    </location>
</feature>
<keyword evidence="4" id="KW-1185">Reference proteome</keyword>
<feature type="compositionally biased region" description="Acidic residues" evidence="1">
    <location>
        <begin position="1241"/>
        <end position="1259"/>
    </location>
</feature>
<dbReference type="PANTHER" id="PTHR11199:SF0">
    <property type="entry name" value="LD34181P-RELATED"/>
    <property type="match status" value="1"/>
</dbReference>
<dbReference type="GO" id="GO:0005634">
    <property type="term" value="C:nucleus"/>
    <property type="evidence" value="ECO:0007669"/>
    <property type="project" value="TreeGrafter"/>
</dbReference>
<dbReference type="InParanoid" id="A5E1Z1"/>
<dbReference type="GO" id="GO:0000785">
    <property type="term" value="C:chromatin"/>
    <property type="evidence" value="ECO:0007669"/>
    <property type="project" value="TreeGrafter"/>
</dbReference>
<dbReference type="InterPro" id="IPR020839">
    <property type="entry name" value="SCD"/>
</dbReference>
<dbReference type="EMBL" id="CH981527">
    <property type="protein sequence ID" value="EDK45449.1"/>
    <property type="molecule type" value="Genomic_DNA"/>
</dbReference>
<feature type="region of interest" description="Disordered" evidence="1">
    <location>
        <begin position="1217"/>
        <end position="1259"/>
    </location>
</feature>
<evidence type="ECO:0000259" key="2">
    <source>
        <dbReference type="PROSITE" id="PS51425"/>
    </source>
</evidence>
<dbReference type="GeneID" id="5232693"/>
<dbReference type="GO" id="GO:0008278">
    <property type="term" value="C:cohesin complex"/>
    <property type="evidence" value="ECO:0007669"/>
    <property type="project" value="TreeGrafter"/>
</dbReference>
<dbReference type="PANTHER" id="PTHR11199">
    <property type="entry name" value="STROMAL ANTIGEN"/>
    <property type="match status" value="1"/>
</dbReference>
<dbReference type="eggNOG" id="KOG2011">
    <property type="taxonomic scope" value="Eukaryota"/>
</dbReference>
<evidence type="ECO:0000256" key="1">
    <source>
        <dbReference type="SAM" id="MobiDB-lite"/>
    </source>
</evidence>
<dbReference type="PROSITE" id="PS51425">
    <property type="entry name" value="SCD"/>
    <property type="match status" value="1"/>
</dbReference>
<sequence length="1259" mass="144952">MPGTTLSRRLTRVNSKKRILYHESSDEDIEQPMHQDKENVPEQLEKDQLENQTKRRKVGAPVQSTPADQQTPTTELSLSMEKSDDELEPDQSGKTNKKSSSRQKAKSKSKTKTKTKTSAKQKINKKKSTAERELEDDWQENYLFQALTSPEVNVPDLALDWIDTYEEETAASETNSTAMAVLINLILRSCGSLHLFQPHDLVNLDSASSTVEEATLAFTTQKSHKFPFKLVPVFKKNVLEFFRQVIEISDEKGLIHAVQLMTNKTSKNDKNNTTTDDNNNNVVSRYMSYIVTWTSKLTESFARPLRLTSSEISLHILAQLCNIKKSTEVNLERSKRQLNRLSNKTSTKYKTIQSTIDGYETQLMAITEYFDDIYHIVISKRYKDIDPLIRLVVIRGLSEAMNICPTYFCQSSYLRYFGWLLTDSNNQVRVEITKVLLKLYKSKDSFVRQGLRLFSTKFLSQFVAMCEMDTDVQVRANCCAILTEMIKHGLIDSTLTEKILQLFPFGSDKTKLKLKNEFVKFIQIASETELASKVERNQLLLDDYNATYGEETQLQDFLPIKLVVHTVKSLYVQPLDEVFDSSLFASDYISQLDLIVNYILLDIDLVTIKEKNSSGKENGEKDVGSVAVENAVNEEDVKCLKLLIELDETERMCLLKMVYGIVKVFLERKHNSKDGSGDEETSTTITKFVEEMPKLQNFCTKSNERFKVFLNIWTELIDPKNNALFNYYIQLDKINEYEQVTKNIMQYYKNFDVIDEFSAYFQKLFSLTSGLTSNVRNEVQDSLHDLVEGATIFIKGESSGEDKNGGADGKEKEEEQEEEETLVENDILKQKLLITQIRDLSLVLKKIRQIGDHVNIANLDNIFDLLFNITHKLLVKLNMQVVLDQWKHNFLLQLPKFQEAMVNVYEFILVLVSWKFERLIDVPSGEQDQIEMDLEFECFPEIVDSLINCVKVCGNETKLMSFKSVIMMKYIDLVSSFKLFHLKYESVNKFKHFKKFFKLNRQLTHIDVVFQYDHLLELFLMKEVNLAHLTKVELERNDEEGVHYKEHIVEDAEEIDEASVNLTNIFSNDNNFDLDPELVAELDSQLQEHRRQAREKQIVEAREFQRRCEIMWRLENDFCVYVVKMISLLNLQLVKSEVYQRVRLNADKLGDVFADIIRQEDVKLANMKKQLEVEAATRAEAGVAGAVESNVETNLETNLEANAAVVEEVDEIDEIENSNPVLSFEQSKNAPSSSSSSSSMEDVDEIDASSDLELQLEEL</sequence>
<dbReference type="GO" id="GO:0003682">
    <property type="term" value="F:chromatin binding"/>
    <property type="evidence" value="ECO:0007669"/>
    <property type="project" value="TreeGrafter"/>
</dbReference>
<feature type="compositionally biased region" description="Polar residues" evidence="1">
    <location>
        <begin position="62"/>
        <end position="77"/>
    </location>
</feature>
<feature type="compositionally biased region" description="Basic residues" evidence="1">
    <location>
        <begin position="9"/>
        <end position="19"/>
    </location>
</feature>
<evidence type="ECO:0000313" key="3">
    <source>
        <dbReference type="EMBL" id="EDK45449.1"/>
    </source>
</evidence>
<dbReference type="KEGG" id="lel:PVL30_003112"/>
<dbReference type="InterPro" id="IPR013721">
    <property type="entry name" value="STAG"/>
</dbReference>
<protein>
    <recommendedName>
        <fullName evidence="2">SCD domain-containing protein</fullName>
    </recommendedName>
</protein>
<name>A5E1Z1_LODEL</name>
<dbReference type="SUPFAM" id="SSF48371">
    <property type="entry name" value="ARM repeat"/>
    <property type="match status" value="1"/>
</dbReference>
<organism evidence="3 4">
    <name type="scientific">Lodderomyces elongisporus (strain ATCC 11503 / CBS 2605 / JCM 1781 / NBRC 1676 / NRRL YB-4239)</name>
    <name type="common">Yeast</name>
    <name type="synonym">Saccharomyces elongisporus</name>
    <dbReference type="NCBI Taxonomy" id="379508"/>
    <lineage>
        <taxon>Eukaryota</taxon>
        <taxon>Fungi</taxon>
        <taxon>Dikarya</taxon>
        <taxon>Ascomycota</taxon>
        <taxon>Saccharomycotina</taxon>
        <taxon>Pichiomycetes</taxon>
        <taxon>Debaryomycetaceae</taxon>
        <taxon>Candida/Lodderomyces clade</taxon>
        <taxon>Lodderomyces</taxon>
    </lineage>
</organism>
<dbReference type="Pfam" id="PF21581">
    <property type="entry name" value="SCD"/>
    <property type="match status" value="1"/>
</dbReference>
<feature type="compositionally biased region" description="Basic residues" evidence="1">
    <location>
        <begin position="95"/>
        <end position="127"/>
    </location>
</feature>
<dbReference type="InterPro" id="IPR011989">
    <property type="entry name" value="ARM-like"/>
</dbReference>
<proteinExistence type="predicted"/>
<dbReference type="OMA" id="FVHRFKD"/>
<dbReference type="Pfam" id="PF08514">
    <property type="entry name" value="STAG"/>
    <property type="match status" value="1"/>
</dbReference>
<feature type="region of interest" description="Disordered" evidence="1">
    <location>
        <begin position="1"/>
        <end position="132"/>
    </location>
</feature>
<dbReference type="GO" id="GO:0007062">
    <property type="term" value="P:sister chromatid cohesion"/>
    <property type="evidence" value="ECO:0007669"/>
    <property type="project" value="UniProtKB-ARBA"/>
</dbReference>
<dbReference type="Gene3D" id="1.25.10.10">
    <property type="entry name" value="Leucine-rich Repeat Variant"/>
    <property type="match status" value="1"/>
</dbReference>
<dbReference type="OrthoDB" id="498590at2759"/>
<dbReference type="VEuPathDB" id="FungiDB:LELG_03628"/>
<dbReference type="Proteomes" id="UP000001996">
    <property type="component" value="Unassembled WGS sequence"/>
</dbReference>
<dbReference type="InterPro" id="IPR039662">
    <property type="entry name" value="Cohesin_Scc3/SA"/>
</dbReference>
<dbReference type="FunCoup" id="A5E1Z1">
    <property type="interactions" value="194"/>
</dbReference>